<evidence type="ECO:0000313" key="3">
    <source>
        <dbReference type="Proteomes" id="UP000608420"/>
    </source>
</evidence>
<dbReference type="Proteomes" id="UP000608420">
    <property type="component" value="Unassembled WGS sequence"/>
</dbReference>
<keyword evidence="3" id="KW-1185">Reference proteome</keyword>
<organism evidence="2 3">
    <name type="scientific">Paenibacillus aceti</name>
    <dbReference type="NCBI Taxonomy" id="1820010"/>
    <lineage>
        <taxon>Bacteria</taxon>
        <taxon>Bacillati</taxon>
        <taxon>Bacillota</taxon>
        <taxon>Bacilli</taxon>
        <taxon>Bacillales</taxon>
        <taxon>Paenibacillaceae</taxon>
        <taxon>Paenibacillus</taxon>
    </lineage>
</organism>
<sequence length="416" mass="47549">MDAVLLTDEAFSQKLGQDRDNLAYLLKWLEESQRPGAPVLLITRDSMKVEDYASLSSRYSSLRVITIDKIRAPMDVYQFELDIAVKHKSPPIHTNSNSKALHKNQDEQQVDKEPTTKRRSFFDRFRSKPDGAAESLEATDRLSRELANISRGISRIVAITGHRGSGVTSTIVNLAYEASKRGLSTIIIDMDTEYRSMNMYFDRFHERTNKEEQMSASLIRTLARPQDYMTTAFNIKDNLWLTSLGYSFHDHRLLEQFYNSEKLIGLISVLRSRFNLVLLDMPLDLFRSFKETMIHIDVFGLCVPNNLHAVLSTVRNVEVVLDQEKATYLNAKSKVIVTQYNDRSRFQDQLFTADKVSEVLTSGLSDYLRYEMRTAGSVPYNSGFDSQIETDVPLTNTGAEFERAFGQMLLRLMEGA</sequence>
<dbReference type="EMBL" id="BMIW01000017">
    <property type="protein sequence ID" value="GGG02870.1"/>
    <property type="molecule type" value="Genomic_DNA"/>
</dbReference>
<dbReference type="Gene3D" id="3.40.50.300">
    <property type="entry name" value="P-loop containing nucleotide triphosphate hydrolases"/>
    <property type="match status" value="1"/>
</dbReference>
<accession>A0ABQ1VWJ8</accession>
<evidence type="ECO:0000313" key="2">
    <source>
        <dbReference type="EMBL" id="GGG02870.1"/>
    </source>
</evidence>
<feature type="region of interest" description="Disordered" evidence="1">
    <location>
        <begin position="90"/>
        <end position="124"/>
    </location>
</feature>
<dbReference type="SUPFAM" id="SSF52540">
    <property type="entry name" value="P-loop containing nucleoside triphosphate hydrolases"/>
    <property type="match status" value="1"/>
</dbReference>
<evidence type="ECO:0000256" key="1">
    <source>
        <dbReference type="SAM" id="MobiDB-lite"/>
    </source>
</evidence>
<reference evidence="3" key="1">
    <citation type="journal article" date="2019" name="Int. J. Syst. Evol. Microbiol.">
        <title>The Global Catalogue of Microorganisms (GCM) 10K type strain sequencing project: providing services to taxonomists for standard genome sequencing and annotation.</title>
        <authorList>
            <consortium name="The Broad Institute Genomics Platform"/>
            <consortium name="The Broad Institute Genome Sequencing Center for Infectious Disease"/>
            <person name="Wu L."/>
            <person name="Ma J."/>
        </authorList>
    </citation>
    <scope>NUCLEOTIDE SEQUENCE [LARGE SCALE GENOMIC DNA]</scope>
    <source>
        <strain evidence="3">CGMCC 1.15420</strain>
    </source>
</reference>
<protein>
    <recommendedName>
        <fullName evidence="4">AAA domain-containing protein</fullName>
    </recommendedName>
</protein>
<gene>
    <name evidence="2" type="ORF">GCM10010913_25760</name>
</gene>
<feature type="compositionally biased region" description="Basic and acidic residues" evidence="1">
    <location>
        <begin position="103"/>
        <end position="124"/>
    </location>
</feature>
<dbReference type="InterPro" id="IPR027417">
    <property type="entry name" value="P-loop_NTPase"/>
</dbReference>
<evidence type="ECO:0008006" key="4">
    <source>
        <dbReference type="Google" id="ProtNLM"/>
    </source>
</evidence>
<name>A0ABQ1VWJ8_9BACL</name>
<proteinExistence type="predicted"/>
<comment type="caution">
    <text evidence="2">The sequence shown here is derived from an EMBL/GenBank/DDBJ whole genome shotgun (WGS) entry which is preliminary data.</text>
</comment>